<name>A0A6I1E328_9FLAO</name>
<dbReference type="Gene3D" id="3.30.565.10">
    <property type="entry name" value="Histidine kinase-like ATPase, C-terminal domain"/>
    <property type="match status" value="1"/>
</dbReference>
<evidence type="ECO:0000259" key="2">
    <source>
        <dbReference type="Pfam" id="PF06580"/>
    </source>
</evidence>
<accession>A0A6I1E328</accession>
<organism evidence="3 4">
    <name type="scientific">Flagellimonas olearia</name>
    <dbReference type="NCBI Taxonomy" id="552546"/>
    <lineage>
        <taxon>Bacteria</taxon>
        <taxon>Pseudomonadati</taxon>
        <taxon>Bacteroidota</taxon>
        <taxon>Flavobacteriia</taxon>
        <taxon>Flavobacteriales</taxon>
        <taxon>Flavobacteriaceae</taxon>
        <taxon>Flagellimonas</taxon>
    </lineage>
</organism>
<dbReference type="PANTHER" id="PTHR34220:SF7">
    <property type="entry name" value="SENSOR HISTIDINE KINASE YPDA"/>
    <property type="match status" value="1"/>
</dbReference>
<evidence type="ECO:0000256" key="1">
    <source>
        <dbReference type="SAM" id="Phobius"/>
    </source>
</evidence>
<dbReference type="PANTHER" id="PTHR34220">
    <property type="entry name" value="SENSOR HISTIDINE KINASE YPDA"/>
    <property type="match status" value="1"/>
</dbReference>
<comment type="caution">
    <text evidence="3">The sequence shown here is derived from an EMBL/GenBank/DDBJ whole genome shotgun (WGS) entry which is preliminary data.</text>
</comment>
<dbReference type="AlphaFoldDB" id="A0A6I1E328"/>
<dbReference type="GO" id="GO:0016020">
    <property type="term" value="C:membrane"/>
    <property type="evidence" value="ECO:0007669"/>
    <property type="project" value="InterPro"/>
</dbReference>
<proteinExistence type="predicted"/>
<dbReference type="OrthoDB" id="9809908at2"/>
<gene>
    <name evidence="3" type="ORF">F8C76_02250</name>
</gene>
<protein>
    <recommendedName>
        <fullName evidence="2">Signal transduction histidine kinase internal region domain-containing protein</fullName>
    </recommendedName>
</protein>
<keyword evidence="1" id="KW-0812">Transmembrane</keyword>
<feature type="transmembrane region" description="Helical" evidence="1">
    <location>
        <begin position="77"/>
        <end position="99"/>
    </location>
</feature>
<feature type="domain" description="Signal transduction histidine kinase internal region" evidence="2">
    <location>
        <begin position="158"/>
        <end position="237"/>
    </location>
</feature>
<feature type="transmembrane region" description="Helical" evidence="1">
    <location>
        <begin position="119"/>
        <end position="138"/>
    </location>
</feature>
<dbReference type="RefSeq" id="WP_152130284.1">
    <property type="nucleotide sequence ID" value="NZ_WELG01000001.1"/>
</dbReference>
<dbReference type="EMBL" id="WELG01000001">
    <property type="protein sequence ID" value="KAB7530351.1"/>
    <property type="molecule type" value="Genomic_DNA"/>
</dbReference>
<sequence>MFSLEKEYKGWSFNRVFRHVLYWGFWLTFYCVLNASYQGTGYEEWFWLELMLMTVKLPYAYFVAYFLFPKFLPKKQYVVLFILMLIFAFLGVGVMTFLLQTFPEVANDQPSEFWSVKTLFRAVDLVYIASLVVVIKMIQRHFRQERQNALLKEEKISSELQILKNQLQPHFLLNTLNNIYGLVLDGDKKAAGTLIQLSNIISYMLYECNVKFTDLQKELDLVKNYLELEKIRYGGRLDLSFEVEGHVAGQKIAPLLLIPFVENSFKHGVSQSQGKSWIRILIQVHGNQLSFLIENSVAAPTASTPKLKSGIGLENVDKRLGLIYPGAHKLDIRSGETFQVHLNISL</sequence>
<dbReference type="InterPro" id="IPR036890">
    <property type="entry name" value="HATPase_C_sf"/>
</dbReference>
<dbReference type="InterPro" id="IPR050640">
    <property type="entry name" value="Bact_2-comp_sensor_kinase"/>
</dbReference>
<evidence type="ECO:0000313" key="4">
    <source>
        <dbReference type="Proteomes" id="UP000429785"/>
    </source>
</evidence>
<dbReference type="Pfam" id="PF06580">
    <property type="entry name" value="His_kinase"/>
    <property type="match status" value="1"/>
</dbReference>
<reference evidence="3 4" key="1">
    <citation type="submission" date="2019-10" db="EMBL/GenBank/DDBJ databases">
        <title>Muricauda olearia CL-SS4 JCM15563 genome.</title>
        <authorList>
            <person name="Liu L."/>
        </authorList>
    </citation>
    <scope>NUCLEOTIDE SEQUENCE [LARGE SCALE GENOMIC DNA]</scope>
    <source>
        <strain evidence="3 4">CL-SS4</strain>
    </source>
</reference>
<feature type="transmembrane region" description="Helical" evidence="1">
    <location>
        <begin position="45"/>
        <end position="68"/>
    </location>
</feature>
<dbReference type="Proteomes" id="UP000429785">
    <property type="component" value="Unassembled WGS sequence"/>
</dbReference>
<dbReference type="InterPro" id="IPR010559">
    <property type="entry name" value="Sig_transdc_His_kin_internal"/>
</dbReference>
<dbReference type="GO" id="GO:0000155">
    <property type="term" value="F:phosphorelay sensor kinase activity"/>
    <property type="evidence" value="ECO:0007669"/>
    <property type="project" value="InterPro"/>
</dbReference>
<keyword evidence="1" id="KW-0472">Membrane</keyword>
<keyword evidence="1" id="KW-1133">Transmembrane helix</keyword>
<evidence type="ECO:0000313" key="3">
    <source>
        <dbReference type="EMBL" id="KAB7530351.1"/>
    </source>
</evidence>
<feature type="transmembrane region" description="Helical" evidence="1">
    <location>
        <begin position="20"/>
        <end position="39"/>
    </location>
</feature>